<dbReference type="Proteomes" id="UP001168528">
    <property type="component" value="Unassembled WGS sequence"/>
</dbReference>
<feature type="domain" description="Transposase IS116/IS110/IS902 C-terminal" evidence="4">
    <location>
        <begin position="209"/>
        <end position="286"/>
    </location>
</feature>
<sequence length="392" mass="44845">MSKLKQSVGFDLSKDRLDVCFSIIDTSQKVTIKATHKFANQLSGFQELDKWVAKHSDPVLPLVYVMEATGVYYEQLAWYLYGRAQKVSVILPTKGRQYAQSLGLKSKNDKIDAVGLARMGAEQNLPLWQPMSKVFCHLRILTREHESLQQTKNILNNQLHALSHAQFKSKSTQKRLLSMIKLIDKQLESIGQEIHHIVESDAELKRKLQYITQIKGVGMLSAVTIIAETNGFTLFENQKQLISYAGYDVIEKQSGKRIGKTKISKKGNYRIRRILHLPAFNVVRYERGSFKIFFDRLIDKGKKKMQAYVAIQKKLLVVMYTLWKKDTPFNANHEIKTASGNKEPKPLFPVVFKENQLTPSTSKEVAPTSRATQDELPCNKSPEALFPVRQRY</sequence>
<dbReference type="InterPro" id="IPR002525">
    <property type="entry name" value="Transp_IS110-like_N"/>
</dbReference>
<name>A0ABT8RHG9_9BACT</name>
<dbReference type="Pfam" id="PF01548">
    <property type="entry name" value="DEDD_Tnp_IS110"/>
    <property type="match status" value="1"/>
</dbReference>
<dbReference type="InterPro" id="IPR003346">
    <property type="entry name" value="Transposase_20"/>
</dbReference>
<evidence type="ECO:0000313" key="6">
    <source>
        <dbReference type="Proteomes" id="UP001168528"/>
    </source>
</evidence>
<evidence type="ECO:0000259" key="4">
    <source>
        <dbReference type="Pfam" id="PF02371"/>
    </source>
</evidence>
<gene>
    <name evidence="5" type="ORF">Q0590_34895</name>
</gene>
<feature type="domain" description="Transposase IS110-like N-terminal" evidence="3">
    <location>
        <begin position="8"/>
        <end position="162"/>
    </location>
</feature>
<dbReference type="Pfam" id="PF02371">
    <property type="entry name" value="Transposase_20"/>
    <property type="match status" value="1"/>
</dbReference>
<dbReference type="PANTHER" id="PTHR33055">
    <property type="entry name" value="TRANSPOSASE FOR INSERTION SEQUENCE ELEMENT IS1111A"/>
    <property type="match status" value="1"/>
</dbReference>
<organism evidence="5 6">
    <name type="scientific">Rhodocytophaga aerolata</name>
    <dbReference type="NCBI Taxonomy" id="455078"/>
    <lineage>
        <taxon>Bacteria</taxon>
        <taxon>Pseudomonadati</taxon>
        <taxon>Bacteroidota</taxon>
        <taxon>Cytophagia</taxon>
        <taxon>Cytophagales</taxon>
        <taxon>Rhodocytophagaceae</taxon>
        <taxon>Rhodocytophaga</taxon>
    </lineage>
</organism>
<accession>A0ABT8RHG9</accession>
<evidence type="ECO:0000256" key="2">
    <source>
        <dbReference type="SAM" id="MobiDB-lite"/>
    </source>
</evidence>
<keyword evidence="1" id="KW-0175">Coiled coil</keyword>
<evidence type="ECO:0000313" key="5">
    <source>
        <dbReference type="EMBL" id="MDO1451515.1"/>
    </source>
</evidence>
<feature type="region of interest" description="Disordered" evidence="2">
    <location>
        <begin position="358"/>
        <end position="382"/>
    </location>
</feature>
<evidence type="ECO:0000256" key="1">
    <source>
        <dbReference type="SAM" id="Coils"/>
    </source>
</evidence>
<feature type="coiled-coil region" evidence="1">
    <location>
        <begin position="138"/>
        <end position="165"/>
    </location>
</feature>
<reference evidence="5" key="1">
    <citation type="submission" date="2023-07" db="EMBL/GenBank/DDBJ databases">
        <title>The genome sequence of Rhodocytophaga aerolata KACC 12507.</title>
        <authorList>
            <person name="Zhang X."/>
        </authorList>
    </citation>
    <scope>NUCLEOTIDE SEQUENCE</scope>
    <source>
        <strain evidence="5">KACC 12507</strain>
    </source>
</reference>
<evidence type="ECO:0000259" key="3">
    <source>
        <dbReference type="Pfam" id="PF01548"/>
    </source>
</evidence>
<dbReference type="InterPro" id="IPR047650">
    <property type="entry name" value="Transpos_IS110"/>
</dbReference>
<dbReference type="PANTHER" id="PTHR33055:SF13">
    <property type="entry name" value="TRANSPOSASE"/>
    <property type="match status" value="1"/>
</dbReference>
<dbReference type="EMBL" id="JAUKPO010000064">
    <property type="protein sequence ID" value="MDO1451515.1"/>
    <property type="molecule type" value="Genomic_DNA"/>
</dbReference>
<dbReference type="RefSeq" id="WP_302042312.1">
    <property type="nucleotide sequence ID" value="NZ_JAUKPO010000064.1"/>
</dbReference>
<proteinExistence type="predicted"/>
<protein>
    <submittedName>
        <fullName evidence="5">Transposase</fullName>
    </submittedName>
</protein>
<keyword evidence="6" id="KW-1185">Reference proteome</keyword>
<comment type="caution">
    <text evidence="5">The sequence shown here is derived from an EMBL/GenBank/DDBJ whole genome shotgun (WGS) entry which is preliminary data.</text>
</comment>